<dbReference type="Pfam" id="PF03150">
    <property type="entry name" value="CCP_MauG"/>
    <property type="match status" value="1"/>
</dbReference>
<evidence type="ECO:0000256" key="11">
    <source>
        <dbReference type="ARBA" id="ARBA00058991"/>
    </source>
</evidence>
<comment type="subcellular location">
    <subcellularLocation>
        <location evidence="1">Periplasm</location>
    </subcellularLocation>
</comment>
<name>A0A5C8ZWF5_9GAMM</name>
<evidence type="ECO:0000256" key="4">
    <source>
        <dbReference type="ARBA" id="ARBA00022617"/>
    </source>
</evidence>
<proteinExistence type="predicted"/>
<keyword evidence="10" id="KW-0408">Iron</keyword>
<evidence type="ECO:0000256" key="1">
    <source>
        <dbReference type="ARBA" id="ARBA00004418"/>
    </source>
</evidence>
<evidence type="ECO:0000256" key="3">
    <source>
        <dbReference type="ARBA" id="ARBA00022448"/>
    </source>
</evidence>
<keyword evidence="7" id="KW-0574">Periplasm</keyword>
<keyword evidence="9" id="KW-0560">Oxidoreductase</keyword>
<keyword evidence="5" id="KW-0479">Metal-binding</keyword>
<keyword evidence="6 13" id="KW-0732">Signal</keyword>
<dbReference type="GO" id="GO:0004130">
    <property type="term" value="F:cytochrome-c peroxidase activity"/>
    <property type="evidence" value="ECO:0007669"/>
    <property type="project" value="TreeGrafter"/>
</dbReference>
<evidence type="ECO:0000256" key="10">
    <source>
        <dbReference type="ARBA" id="ARBA00023004"/>
    </source>
</evidence>
<evidence type="ECO:0000313" key="16">
    <source>
        <dbReference type="Proteomes" id="UP000321039"/>
    </source>
</evidence>
<organism evidence="15 16">
    <name type="scientific">Parahaliea maris</name>
    <dbReference type="NCBI Taxonomy" id="2716870"/>
    <lineage>
        <taxon>Bacteria</taxon>
        <taxon>Pseudomonadati</taxon>
        <taxon>Pseudomonadota</taxon>
        <taxon>Gammaproteobacteria</taxon>
        <taxon>Cellvibrionales</taxon>
        <taxon>Halieaceae</taxon>
        <taxon>Parahaliea</taxon>
    </lineage>
</organism>
<keyword evidence="8" id="KW-0249">Electron transport</keyword>
<reference evidence="15 16" key="1">
    <citation type="submission" date="2019-08" db="EMBL/GenBank/DDBJ databases">
        <title>Parahaliea maris sp. nov., isolated from the surface seawater.</title>
        <authorList>
            <person name="Liu Y."/>
        </authorList>
    </citation>
    <scope>NUCLEOTIDE SEQUENCE [LARGE SCALE GENOMIC DNA]</scope>
    <source>
        <strain evidence="15 16">HSLHS9</strain>
    </source>
</reference>
<keyword evidence="16" id="KW-1185">Reference proteome</keyword>
<accession>A0A5C8ZWF5</accession>
<comment type="caution">
    <text evidence="15">The sequence shown here is derived from an EMBL/GenBank/DDBJ whole genome shotgun (WGS) entry which is preliminary data.</text>
</comment>
<evidence type="ECO:0000256" key="2">
    <source>
        <dbReference type="ARBA" id="ARBA00004856"/>
    </source>
</evidence>
<dbReference type="GO" id="GO:0020037">
    <property type="term" value="F:heme binding"/>
    <property type="evidence" value="ECO:0007669"/>
    <property type="project" value="InterPro"/>
</dbReference>
<dbReference type="SUPFAM" id="SSF46626">
    <property type="entry name" value="Cytochrome c"/>
    <property type="match status" value="1"/>
</dbReference>
<gene>
    <name evidence="15" type="ORF">FV139_13100</name>
</gene>
<comment type="pathway">
    <text evidence="2">One-carbon metabolism; methylamine degradation.</text>
</comment>
<keyword evidence="4" id="KW-0349">Heme</keyword>
<feature type="domain" description="Di-haem cytochrome c peroxidase" evidence="14">
    <location>
        <begin position="56"/>
        <end position="189"/>
    </location>
</feature>
<evidence type="ECO:0000313" key="15">
    <source>
        <dbReference type="EMBL" id="TXS92895.1"/>
    </source>
</evidence>
<dbReference type="EMBL" id="VRZA01000004">
    <property type="protein sequence ID" value="TXS92895.1"/>
    <property type="molecule type" value="Genomic_DNA"/>
</dbReference>
<evidence type="ECO:0000256" key="7">
    <source>
        <dbReference type="ARBA" id="ARBA00022764"/>
    </source>
</evidence>
<protein>
    <recommendedName>
        <fullName evidence="12">Methylamine utilization protein MauG</fullName>
    </recommendedName>
</protein>
<evidence type="ECO:0000256" key="5">
    <source>
        <dbReference type="ARBA" id="ARBA00022723"/>
    </source>
</evidence>
<keyword evidence="3" id="KW-0813">Transport</keyword>
<dbReference type="InterPro" id="IPR036909">
    <property type="entry name" value="Cyt_c-like_dom_sf"/>
</dbReference>
<sequence length="190" mass="20702">MISAVNIATTVTLALVLTLLTTSSCVTAQAEPAPTRAFQRPATVPHPESNPYTPGKFALGRKLFFDPRLSRDNDISCATCHNPAHGWEDGRALAVGSGQAVHERHSPTLENLAWAPALLWDGRAPTLESQVWFPLTAHDEMAQDVRELMAELGADQSYVEHFRDVFPERGISLITLSAAIATFEREIVSG</sequence>
<dbReference type="AlphaFoldDB" id="A0A5C8ZWF5"/>
<feature type="chain" id="PRO_5023091930" description="Methylamine utilization protein MauG" evidence="13">
    <location>
        <begin position="29"/>
        <end position="190"/>
    </location>
</feature>
<dbReference type="GO" id="GO:0042597">
    <property type="term" value="C:periplasmic space"/>
    <property type="evidence" value="ECO:0007669"/>
    <property type="project" value="UniProtKB-SubCell"/>
</dbReference>
<dbReference type="InterPro" id="IPR051395">
    <property type="entry name" value="Cytochrome_c_Peroxidase/MauG"/>
</dbReference>
<dbReference type="InterPro" id="IPR004852">
    <property type="entry name" value="Di-haem_cyt_c_peroxidsae"/>
</dbReference>
<evidence type="ECO:0000256" key="12">
    <source>
        <dbReference type="ARBA" id="ARBA00073576"/>
    </source>
</evidence>
<dbReference type="FunFam" id="1.10.760.10:FF:000019">
    <property type="entry name" value="Di-heme cytochrome C peroxidase"/>
    <property type="match status" value="1"/>
</dbReference>
<dbReference type="Gene3D" id="1.10.760.10">
    <property type="entry name" value="Cytochrome c-like domain"/>
    <property type="match status" value="1"/>
</dbReference>
<dbReference type="GO" id="GO:0046872">
    <property type="term" value="F:metal ion binding"/>
    <property type="evidence" value="ECO:0007669"/>
    <property type="project" value="UniProtKB-KW"/>
</dbReference>
<dbReference type="Proteomes" id="UP000321039">
    <property type="component" value="Unassembled WGS sequence"/>
</dbReference>
<dbReference type="PANTHER" id="PTHR30600:SF10">
    <property type="entry name" value="BLL6722 PROTEIN"/>
    <property type="match status" value="1"/>
</dbReference>
<evidence type="ECO:0000256" key="8">
    <source>
        <dbReference type="ARBA" id="ARBA00022982"/>
    </source>
</evidence>
<evidence type="ECO:0000256" key="9">
    <source>
        <dbReference type="ARBA" id="ARBA00023002"/>
    </source>
</evidence>
<comment type="function">
    <text evidence="11">Involved in methylamine metabolism. Essential for the maturation of the beta subunit of MADH, presumably via a step in the biosynthesis of tryptophan tryptophylquinone (TTQ), the cofactor of MADH.</text>
</comment>
<dbReference type="GO" id="GO:0009055">
    <property type="term" value="F:electron transfer activity"/>
    <property type="evidence" value="ECO:0007669"/>
    <property type="project" value="InterPro"/>
</dbReference>
<evidence type="ECO:0000256" key="6">
    <source>
        <dbReference type="ARBA" id="ARBA00022729"/>
    </source>
</evidence>
<evidence type="ECO:0000256" key="13">
    <source>
        <dbReference type="SAM" id="SignalP"/>
    </source>
</evidence>
<evidence type="ECO:0000259" key="14">
    <source>
        <dbReference type="Pfam" id="PF03150"/>
    </source>
</evidence>
<dbReference type="PANTHER" id="PTHR30600">
    <property type="entry name" value="CYTOCHROME C PEROXIDASE-RELATED"/>
    <property type="match status" value="1"/>
</dbReference>
<feature type="signal peptide" evidence="13">
    <location>
        <begin position="1"/>
        <end position="28"/>
    </location>
</feature>